<dbReference type="RefSeq" id="WP_115518284.1">
    <property type="nucleotide sequence ID" value="NZ_QRGO01000002.1"/>
</dbReference>
<dbReference type="AlphaFoldDB" id="A0A371B3R9"/>
<dbReference type="OrthoDB" id="7575967at2"/>
<feature type="domain" description="DUF6894" evidence="1">
    <location>
        <begin position="3"/>
        <end position="70"/>
    </location>
</feature>
<dbReference type="EMBL" id="QRGO01000002">
    <property type="protein sequence ID" value="RDV02162.1"/>
    <property type="molecule type" value="Genomic_DNA"/>
</dbReference>
<proteinExistence type="predicted"/>
<dbReference type="Pfam" id="PF21834">
    <property type="entry name" value="DUF6894"/>
    <property type="match status" value="1"/>
</dbReference>
<comment type="caution">
    <text evidence="2">The sequence shown here is derived from an EMBL/GenBank/DDBJ whole genome shotgun (WGS) entry which is preliminary data.</text>
</comment>
<evidence type="ECO:0000313" key="2">
    <source>
        <dbReference type="EMBL" id="RDV02162.1"/>
    </source>
</evidence>
<dbReference type="InterPro" id="IPR054189">
    <property type="entry name" value="DUF6894"/>
</dbReference>
<dbReference type="Proteomes" id="UP000263993">
    <property type="component" value="Unassembled WGS sequence"/>
</dbReference>
<accession>A0A371B3R9</accession>
<sequence>MPRYYFNFSDGRRWFTDDVGQDFGGLAAARSHAVRQVRELKAAMCDPGIQDLTGWTMQVVDGDGRTVFDIGFDLKPDRVEN</sequence>
<gene>
    <name evidence="2" type="ORF">DXH78_16335</name>
</gene>
<reference evidence="3" key="1">
    <citation type="submission" date="2018-08" db="EMBL/GenBank/DDBJ databases">
        <authorList>
            <person name="Kim S.-J."/>
            <person name="Jung G.-Y."/>
        </authorList>
    </citation>
    <scope>NUCLEOTIDE SEQUENCE [LARGE SCALE GENOMIC DNA]</scope>
    <source>
        <strain evidence="3">GY_H</strain>
    </source>
</reference>
<organism evidence="2 3">
    <name type="scientific">Undibacter mobilis</name>
    <dbReference type="NCBI Taxonomy" id="2292256"/>
    <lineage>
        <taxon>Bacteria</taxon>
        <taxon>Pseudomonadati</taxon>
        <taxon>Pseudomonadota</taxon>
        <taxon>Alphaproteobacteria</taxon>
        <taxon>Hyphomicrobiales</taxon>
        <taxon>Nitrobacteraceae</taxon>
        <taxon>Undibacter</taxon>
    </lineage>
</organism>
<keyword evidence="3" id="KW-1185">Reference proteome</keyword>
<protein>
    <recommendedName>
        <fullName evidence="1">DUF6894 domain-containing protein</fullName>
    </recommendedName>
</protein>
<evidence type="ECO:0000313" key="3">
    <source>
        <dbReference type="Proteomes" id="UP000263993"/>
    </source>
</evidence>
<evidence type="ECO:0000259" key="1">
    <source>
        <dbReference type="Pfam" id="PF21834"/>
    </source>
</evidence>
<name>A0A371B3R9_9BRAD</name>